<comment type="cofactor">
    <cofactor evidence="2">
        <name>pyridoxal 5'-phosphate</name>
        <dbReference type="ChEBI" id="CHEBI:597326"/>
    </cofactor>
</comment>
<dbReference type="PROSITE" id="PS51671">
    <property type="entry name" value="ACT"/>
    <property type="match status" value="1"/>
</dbReference>
<comment type="similarity">
    <text evidence="4">Belongs to the serine/threonine dehydratase family.</text>
</comment>
<dbReference type="Gene3D" id="3.40.50.1100">
    <property type="match status" value="2"/>
</dbReference>
<dbReference type="InterPro" id="IPR000634">
    <property type="entry name" value="Ser/Thr_deHydtase_PyrdxlP-BS"/>
</dbReference>
<keyword evidence="15" id="KW-1185">Reference proteome</keyword>
<dbReference type="PANTHER" id="PTHR48078:SF6">
    <property type="entry name" value="L-THREONINE DEHYDRATASE CATABOLIC TDCB"/>
    <property type="match status" value="1"/>
</dbReference>
<dbReference type="InterPro" id="IPR036052">
    <property type="entry name" value="TrpB-like_PALP_sf"/>
</dbReference>
<evidence type="ECO:0000256" key="12">
    <source>
        <dbReference type="ARBA" id="ARBA00031427"/>
    </source>
</evidence>
<evidence type="ECO:0000256" key="1">
    <source>
        <dbReference type="ARBA" id="ARBA00001274"/>
    </source>
</evidence>
<evidence type="ECO:0000256" key="5">
    <source>
        <dbReference type="ARBA" id="ARBA00011447"/>
    </source>
</evidence>
<evidence type="ECO:0000256" key="11">
    <source>
        <dbReference type="ARBA" id="ARBA00025527"/>
    </source>
</evidence>
<dbReference type="InterPro" id="IPR005789">
    <property type="entry name" value="Thr_deHydtase_catblc"/>
</dbReference>
<gene>
    <name evidence="14" type="ORF">BR63_07195</name>
</gene>
<dbReference type="GO" id="GO:0006565">
    <property type="term" value="P:L-serine catabolic process"/>
    <property type="evidence" value="ECO:0007669"/>
    <property type="project" value="TreeGrafter"/>
</dbReference>
<dbReference type="InterPro" id="IPR044561">
    <property type="entry name" value="ACT_ThrD-II-like"/>
</dbReference>
<evidence type="ECO:0000256" key="3">
    <source>
        <dbReference type="ARBA" id="ARBA00004958"/>
    </source>
</evidence>
<keyword evidence="10 14" id="KW-0456">Lyase</keyword>
<dbReference type="AlphaFoldDB" id="A0A7G6E210"/>
<dbReference type="PANTHER" id="PTHR48078">
    <property type="entry name" value="THREONINE DEHYDRATASE, MITOCHONDRIAL-RELATED"/>
    <property type="match status" value="1"/>
</dbReference>
<accession>A0A7G6E210</accession>
<comment type="function">
    <text evidence="11">Catalyzes the anaerobic formation of alpha-ketobutyrate and ammonia from threonine in a two-step reaction. The first step involved a dehydration of threonine and a production of enamine intermediates (aminocrotonate), which tautomerizes to its imine form (iminobutyrate). Both intermediates are unstable and short-lived. The second step is the nonenzymatic hydrolysis of the enamine/imine intermediates to form 2-ketobutyrate and free ammonia. In the low water environment of the cell, the second step is accelerated by RidA.</text>
</comment>
<evidence type="ECO:0000259" key="13">
    <source>
        <dbReference type="PROSITE" id="PS51671"/>
    </source>
</evidence>
<dbReference type="EMBL" id="CP045798">
    <property type="protein sequence ID" value="QNB46114.1"/>
    <property type="molecule type" value="Genomic_DNA"/>
</dbReference>
<evidence type="ECO:0000313" key="14">
    <source>
        <dbReference type="EMBL" id="QNB46114.1"/>
    </source>
</evidence>
<dbReference type="Pfam" id="PF00291">
    <property type="entry name" value="PALP"/>
    <property type="match status" value="1"/>
</dbReference>
<comment type="catalytic activity">
    <reaction evidence="1">
        <text>L-threonine = 2-oxobutanoate + NH4(+)</text>
        <dbReference type="Rhea" id="RHEA:22108"/>
        <dbReference type="ChEBI" id="CHEBI:16763"/>
        <dbReference type="ChEBI" id="CHEBI:28938"/>
        <dbReference type="ChEBI" id="CHEBI:57926"/>
        <dbReference type="EC" id="4.3.1.19"/>
    </reaction>
</comment>
<feature type="domain" description="ACT" evidence="13">
    <location>
        <begin position="327"/>
        <end position="403"/>
    </location>
</feature>
<dbReference type="RefSeq" id="WP_034422286.1">
    <property type="nucleotide sequence ID" value="NZ_CP045798.1"/>
</dbReference>
<keyword evidence="9" id="KW-0663">Pyridoxal phosphate</keyword>
<dbReference type="KEGG" id="tfr:BR63_07195"/>
<sequence>MIDLKDIIEARDNLKGITHLTNLDLSTTFSNMAGAKVYLKTENLQKTGSFKIRGAYNKVAQLSEKEAQRGVIAASAGNHAQGVAMAAAKAGIPSVIVMPEGAPLSKVMATRDYGARVVLHGQVYDDAYQKAKEIQRSTEATFIHAFDDPHVIAGQGTIGLEILDQLPELDMVFVPIGGGGLASGVALAIKSRKPQVKVIGVEAEGAACMKASREAGKICNLTSASTIADGIAVKCPGNLTFDLIQQYVDDIVTVDDEEIASTILLLLERAKLVVEGAGAVALASVLYHKYPVAGKNVAVVVSGGNIDVNFISRIIEKGLVKAGRHIRLSTAMIDKPGSLQAFLHVIAQERGNVISINHDRTRTRLPLDQAIVEAVIETQSKEHGERIVQALEHRGFKVELVSL</sequence>
<dbReference type="NCBIfam" id="TIGR01127">
    <property type="entry name" value="ilvA_1Cterm"/>
    <property type="match status" value="1"/>
</dbReference>
<evidence type="ECO:0000313" key="15">
    <source>
        <dbReference type="Proteomes" id="UP000515847"/>
    </source>
</evidence>
<dbReference type="EC" id="4.3.1.19" evidence="6"/>
<dbReference type="PROSITE" id="PS00165">
    <property type="entry name" value="DEHYDRATASE_SER_THR"/>
    <property type="match status" value="1"/>
</dbReference>
<comment type="pathway">
    <text evidence="3">Amino-acid degradation; L-threonine degradation via propanoate pathway; propanoate from L-threonine: step 1/4.</text>
</comment>
<dbReference type="CDD" id="cd04886">
    <property type="entry name" value="ACT_ThrD-II-like"/>
    <property type="match status" value="1"/>
</dbReference>
<dbReference type="InterPro" id="IPR002912">
    <property type="entry name" value="ACT_dom"/>
</dbReference>
<name>A0A7G6E210_THEFR</name>
<dbReference type="GO" id="GO:0009097">
    <property type="term" value="P:isoleucine biosynthetic process"/>
    <property type="evidence" value="ECO:0007669"/>
    <property type="project" value="TreeGrafter"/>
</dbReference>
<dbReference type="InterPro" id="IPR001926">
    <property type="entry name" value="TrpB-like_PALP"/>
</dbReference>
<keyword evidence="8" id="KW-0021">Allosteric enzyme</keyword>
<dbReference type="CDD" id="cd01562">
    <property type="entry name" value="Thr-dehyd"/>
    <property type="match status" value="1"/>
</dbReference>
<evidence type="ECO:0000256" key="8">
    <source>
        <dbReference type="ARBA" id="ARBA00022533"/>
    </source>
</evidence>
<dbReference type="GO" id="GO:0070689">
    <property type="term" value="P:L-threonine catabolic process to propionate"/>
    <property type="evidence" value="ECO:0007669"/>
    <property type="project" value="UniProtKB-UniPathway"/>
</dbReference>
<evidence type="ECO:0000256" key="4">
    <source>
        <dbReference type="ARBA" id="ARBA00010869"/>
    </source>
</evidence>
<evidence type="ECO:0000256" key="2">
    <source>
        <dbReference type="ARBA" id="ARBA00001933"/>
    </source>
</evidence>
<organism evidence="14 15">
    <name type="scientific">Thermanaerosceptrum fracticalcis</name>
    <dbReference type="NCBI Taxonomy" id="1712410"/>
    <lineage>
        <taxon>Bacteria</taxon>
        <taxon>Bacillati</taxon>
        <taxon>Bacillota</taxon>
        <taxon>Clostridia</taxon>
        <taxon>Eubacteriales</taxon>
        <taxon>Peptococcaceae</taxon>
        <taxon>Thermanaerosceptrum</taxon>
    </lineage>
</organism>
<dbReference type="GO" id="GO:0030170">
    <property type="term" value="F:pyridoxal phosphate binding"/>
    <property type="evidence" value="ECO:0007669"/>
    <property type="project" value="InterPro"/>
</dbReference>
<reference evidence="14 15" key="1">
    <citation type="journal article" date="2019" name="Front. Microbiol.">
        <title>Thermoanaerosceptrum fracticalcis gen. nov. sp. nov., a Novel Fumarate-Fermenting Microorganism From a Deep Fractured Carbonate Aquifer of the US Great Basin.</title>
        <authorList>
            <person name="Hamilton-Brehm S.D."/>
            <person name="Stewart L.E."/>
            <person name="Zavarin M."/>
            <person name="Caldwell M."/>
            <person name="Lawson P.A."/>
            <person name="Onstott T.C."/>
            <person name="Grzymski J."/>
            <person name="Neveux I."/>
            <person name="Lollar B.S."/>
            <person name="Russell C.E."/>
            <person name="Moser D.P."/>
        </authorList>
    </citation>
    <scope>NUCLEOTIDE SEQUENCE [LARGE SCALE GENOMIC DNA]</scope>
    <source>
        <strain evidence="14 15">DRI-13</strain>
    </source>
</reference>
<dbReference type="GO" id="GO:0003941">
    <property type="term" value="F:L-serine ammonia-lyase activity"/>
    <property type="evidence" value="ECO:0007669"/>
    <property type="project" value="TreeGrafter"/>
</dbReference>
<evidence type="ECO:0000256" key="10">
    <source>
        <dbReference type="ARBA" id="ARBA00023239"/>
    </source>
</evidence>
<protein>
    <recommendedName>
        <fullName evidence="7">L-threonine dehydratase catabolic TdcB</fullName>
        <ecNumber evidence="6">4.3.1.19</ecNumber>
    </recommendedName>
    <alternativeName>
        <fullName evidence="12">Threonine deaminase</fullName>
    </alternativeName>
</protein>
<dbReference type="FunFam" id="3.40.50.1100:FF:000007">
    <property type="entry name" value="L-threonine dehydratase catabolic TdcB"/>
    <property type="match status" value="1"/>
</dbReference>
<comment type="subunit">
    <text evidence="5">In the native structure, TdcB is in a dimeric form, whereas in the TdcB-AMP complex, it exists in a tetrameric form (dimer of dimers).</text>
</comment>
<evidence type="ECO:0000256" key="9">
    <source>
        <dbReference type="ARBA" id="ARBA00022898"/>
    </source>
</evidence>
<dbReference type="UniPathway" id="UPA00052">
    <property type="reaction ID" value="UER00507"/>
</dbReference>
<evidence type="ECO:0000256" key="7">
    <source>
        <dbReference type="ARBA" id="ARBA00022248"/>
    </source>
</evidence>
<dbReference type="Proteomes" id="UP000515847">
    <property type="component" value="Chromosome"/>
</dbReference>
<dbReference type="GO" id="GO:0004794">
    <property type="term" value="F:threonine deaminase activity"/>
    <property type="evidence" value="ECO:0007669"/>
    <property type="project" value="UniProtKB-EC"/>
</dbReference>
<dbReference type="SUPFAM" id="SSF53686">
    <property type="entry name" value="Tryptophan synthase beta subunit-like PLP-dependent enzymes"/>
    <property type="match status" value="1"/>
</dbReference>
<dbReference type="OrthoDB" id="9811476at2"/>
<dbReference type="InterPro" id="IPR050147">
    <property type="entry name" value="Ser/Thr_Dehydratase"/>
</dbReference>
<proteinExistence type="inferred from homology"/>
<evidence type="ECO:0000256" key="6">
    <source>
        <dbReference type="ARBA" id="ARBA00012096"/>
    </source>
</evidence>